<dbReference type="InterPro" id="IPR009056">
    <property type="entry name" value="Cyt_c-like_dom"/>
</dbReference>
<evidence type="ECO:0000313" key="8">
    <source>
        <dbReference type="Proteomes" id="UP000594468"/>
    </source>
</evidence>
<sequence length="526" mass="56825">MDLSEQSQFSISILFYLSMTMRRGGTMRSIRIVLLWLCMVLLSACGDVLPDEGSDSSTTGNDVLTLTTDPTMQTTTPAVSAANGTVDATVEETSTESFPTEQTSEAESAPVDEVSEAVRGADAANGEVLFQQMTAAGFACSTCHRTDSEERLIGPGLLNIGPYAWTRIEGMSAESYLYASITHPNDYIVETYLESLMPQTYSEIFSESEIYDITAYLMTLGDSLPPALASEDAPPTLEDVSTEDAALNTSIPETSTPQDDVSEIDSTEAAITTSESDMSEVETETDPIEATEESVEPTLAATVPYVIDLEGLGWGVPLVGEALFEQALVDDMACSDCHYDNSEDTLVGPGLLNIAERAVELGEDPVSYLYESLIDTEIHPELSAGYNEILTDSQILDLVAYMTTLIGDNNAVAQDDAIAHLIAAADVDHGNALFHEMNSTGFACSTCHYTDSSNMLVGPGLLGLPQRADERIPRQIAERYIYQSIISPDDYIVEGFPASVMPQTYADLFSQSDLYDLVAYLMTLSE</sequence>
<feature type="region of interest" description="Disordered" evidence="5">
    <location>
        <begin position="270"/>
        <end position="294"/>
    </location>
</feature>
<dbReference type="PANTHER" id="PTHR33751:SF1">
    <property type="entry name" value="CBB3-TYPE CYTOCHROME C OXIDASE SUBUNIT FIXP"/>
    <property type="match status" value="1"/>
</dbReference>
<dbReference type="Pfam" id="PF00034">
    <property type="entry name" value="Cytochrom_C"/>
    <property type="match status" value="2"/>
</dbReference>
<evidence type="ECO:0000256" key="4">
    <source>
        <dbReference type="PROSITE-ProRule" id="PRU00433"/>
    </source>
</evidence>
<proteinExistence type="predicted"/>
<evidence type="ECO:0000313" key="7">
    <source>
        <dbReference type="EMBL" id="QPC81363.1"/>
    </source>
</evidence>
<evidence type="ECO:0000256" key="2">
    <source>
        <dbReference type="ARBA" id="ARBA00022723"/>
    </source>
</evidence>
<dbReference type="EMBL" id="CP062983">
    <property type="protein sequence ID" value="QPC81363.1"/>
    <property type="molecule type" value="Genomic_DNA"/>
</dbReference>
<evidence type="ECO:0000256" key="3">
    <source>
        <dbReference type="ARBA" id="ARBA00023004"/>
    </source>
</evidence>
<dbReference type="SUPFAM" id="SSF46626">
    <property type="entry name" value="Cytochrome c"/>
    <property type="match status" value="3"/>
</dbReference>
<organism evidence="7 8">
    <name type="scientific">Phototrophicus methaneseepsis</name>
    <dbReference type="NCBI Taxonomy" id="2710758"/>
    <lineage>
        <taxon>Bacteria</taxon>
        <taxon>Bacillati</taxon>
        <taxon>Chloroflexota</taxon>
        <taxon>Candidatus Thermofontia</taxon>
        <taxon>Phototrophicales</taxon>
        <taxon>Phototrophicaceae</taxon>
        <taxon>Phototrophicus</taxon>
    </lineage>
</organism>
<name>A0A7S8E6P0_9CHLR</name>
<keyword evidence="1 4" id="KW-0349">Heme</keyword>
<accession>A0A7S8E6P0</accession>
<keyword evidence="3 4" id="KW-0408">Iron</keyword>
<feature type="domain" description="Cytochrome c" evidence="6">
    <location>
        <begin position="315"/>
        <end position="406"/>
    </location>
</feature>
<feature type="compositionally biased region" description="Polar residues" evidence="5">
    <location>
        <begin position="95"/>
        <end position="106"/>
    </location>
</feature>
<evidence type="ECO:0000259" key="6">
    <source>
        <dbReference type="PROSITE" id="PS51007"/>
    </source>
</evidence>
<evidence type="ECO:0000256" key="1">
    <source>
        <dbReference type="ARBA" id="ARBA00022617"/>
    </source>
</evidence>
<keyword evidence="8" id="KW-1185">Reference proteome</keyword>
<dbReference type="Gene3D" id="1.10.760.10">
    <property type="entry name" value="Cytochrome c-like domain"/>
    <property type="match status" value="3"/>
</dbReference>
<dbReference type="GO" id="GO:0009055">
    <property type="term" value="F:electron transfer activity"/>
    <property type="evidence" value="ECO:0007669"/>
    <property type="project" value="InterPro"/>
</dbReference>
<dbReference type="RefSeq" id="WP_195169436.1">
    <property type="nucleotide sequence ID" value="NZ_CP062983.1"/>
</dbReference>
<dbReference type="Proteomes" id="UP000594468">
    <property type="component" value="Chromosome"/>
</dbReference>
<dbReference type="PROSITE" id="PS51007">
    <property type="entry name" value="CYTC"/>
    <property type="match status" value="3"/>
</dbReference>
<evidence type="ECO:0000256" key="5">
    <source>
        <dbReference type="SAM" id="MobiDB-lite"/>
    </source>
</evidence>
<dbReference type="GO" id="GO:0046872">
    <property type="term" value="F:metal ion binding"/>
    <property type="evidence" value="ECO:0007669"/>
    <property type="project" value="UniProtKB-KW"/>
</dbReference>
<keyword evidence="2 4" id="KW-0479">Metal-binding</keyword>
<dbReference type="InterPro" id="IPR036909">
    <property type="entry name" value="Cyt_c-like_dom_sf"/>
</dbReference>
<dbReference type="PANTHER" id="PTHR33751">
    <property type="entry name" value="CBB3-TYPE CYTOCHROME C OXIDASE SUBUNIT FIXP"/>
    <property type="match status" value="1"/>
</dbReference>
<dbReference type="KEGG" id="pmet:G4Y79_16890"/>
<feature type="domain" description="Cytochrome c" evidence="6">
    <location>
        <begin position="425"/>
        <end position="525"/>
    </location>
</feature>
<dbReference type="GO" id="GO:0020037">
    <property type="term" value="F:heme binding"/>
    <property type="evidence" value="ECO:0007669"/>
    <property type="project" value="InterPro"/>
</dbReference>
<protein>
    <submittedName>
        <fullName evidence="7">C-type cytochrome</fullName>
    </submittedName>
</protein>
<dbReference type="AlphaFoldDB" id="A0A7S8E6P0"/>
<feature type="domain" description="Cytochrome c" evidence="6">
    <location>
        <begin position="121"/>
        <end position="221"/>
    </location>
</feature>
<dbReference type="InterPro" id="IPR050597">
    <property type="entry name" value="Cytochrome_c_Oxidase_Subunit"/>
</dbReference>
<feature type="region of interest" description="Disordered" evidence="5">
    <location>
        <begin position="90"/>
        <end position="112"/>
    </location>
</feature>
<reference evidence="7 8" key="1">
    <citation type="submission" date="2020-02" db="EMBL/GenBank/DDBJ databases">
        <authorList>
            <person name="Zheng R.K."/>
            <person name="Sun C.M."/>
        </authorList>
    </citation>
    <scope>NUCLEOTIDE SEQUENCE [LARGE SCALE GENOMIC DNA]</scope>
    <source>
        <strain evidence="8">rifampicinis</strain>
    </source>
</reference>
<feature type="compositionally biased region" description="Acidic residues" evidence="5">
    <location>
        <begin position="277"/>
        <end position="294"/>
    </location>
</feature>
<gene>
    <name evidence="7" type="ORF">G4Y79_16890</name>
</gene>